<dbReference type="AlphaFoldDB" id="A0A163JKZ2"/>
<dbReference type="EMBL" id="LT554228">
    <property type="protein sequence ID" value="SAM03656.1"/>
    <property type="molecule type" value="Genomic_DNA"/>
</dbReference>
<dbReference type="Gene3D" id="3.40.50.300">
    <property type="entry name" value="P-loop containing nucleotide triphosphate hydrolases"/>
    <property type="match status" value="1"/>
</dbReference>
<dbReference type="InterPro" id="IPR051701">
    <property type="entry name" value="Mito_OM_Translocase_MSP1"/>
</dbReference>
<keyword evidence="8" id="KW-1185">Reference proteome</keyword>
<dbReference type="InterPro" id="IPR027417">
    <property type="entry name" value="P-loop_NTPase"/>
</dbReference>
<dbReference type="SUPFAM" id="SSF52540">
    <property type="entry name" value="P-loop containing nucleoside triphosphate hydrolases"/>
    <property type="match status" value="1"/>
</dbReference>
<gene>
    <name evidence="7" type="primary">ABSGL_09499.1 scaffold 11342</name>
</gene>
<sequence>MSTLASFITRTLPRTLGPSRSPKASRTTRLLHCTPSMLTAKPASDPPFTNPNNKADDLTTKSMHLSPKASALTKGRKQYRKVKRQVPLIPESFLVNNCIRHANIGLEPIDPIYHFPDHVWQELKYSLQAGLAPKGVLASFDHSDHIILNVPNKGATYLQDNVARQLAGAMKADLVIFDPQDLIALAQENSSNVMTLLPTLTKGNPDISTILAIQPDIINPRATAATTRTAEGYDQDDGALDNGAEVWTMDITDNEAPSSLTQLLKDKDKLVANAMEDIVGRYSSIFKKILQVHGTKTTTNGSTKASPATESATATTQSLSTSAKIIYLRDYGEMHDVFGSLMLKALMMAVDDLRQTGQRIVVFGGYSPSLRQQQQQQKSSADPSTGDHDDSDDTTKNVLSDTYKYALQSENIPLLAGMKCIHLTPPIASSEDGVDATTMTDWEAQLNKDAARRIGELNARQLLVVHHHKRVLGIKSHDDDKARDDKASATFLQQLREQISGINNELWSVDEVDRRVTVALGHALQDGRDFVDIQDFVAANGIIDKGTSTFRQASELLESHRALTLGKDGLSTFKDVRAPESTIDTLQTLISLPLQRPDLFQHGILKRNFISGVLLFGPPGTGKTMLAKAVAKESGSRMLEIQASDVYEMYVGEGEKNVKAIFSLARKLSPCVIFIDEVDSLMNRRQSEATSNAHREIINQFMVEWDGLSTNNKGVMVMASTNRPFDLDDAVLRRMPRRILVDLPKEEDRSEILKMLLKDEGLEKDVSLMDLAKATQHYSGSDLKNLCVTAALKSIQQQSVGRVERRLLQQGDFDEALKMVPASSSEDMDSLVELRKWALKYGDGHQKKQKSSFGF</sequence>
<dbReference type="InterPro" id="IPR003959">
    <property type="entry name" value="ATPase_AAA_core"/>
</dbReference>
<feature type="domain" description="AAA+ ATPase" evidence="6">
    <location>
        <begin position="609"/>
        <end position="746"/>
    </location>
</feature>
<protein>
    <recommendedName>
        <fullName evidence="6">AAA+ ATPase domain-containing protein</fullName>
    </recommendedName>
</protein>
<evidence type="ECO:0000256" key="3">
    <source>
        <dbReference type="ARBA" id="ARBA00022787"/>
    </source>
</evidence>
<organism evidence="7">
    <name type="scientific">Absidia glauca</name>
    <name type="common">Pin mould</name>
    <dbReference type="NCBI Taxonomy" id="4829"/>
    <lineage>
        <taxon>Eukaryota</taxon>
        <taxon>Fungi</taxon>
        <taxon>Fungi incertae sedis</taxon>
        <taxon>Mucoromycota</taxon>
        <taxon>Mucoromycotina</taxon>
        <taxon>Mucoromycetes</taxon>
        <taxon>Mucorales</taxon>
        <taxon>Cunninghamellaceae</taxon>
        <taxon>Absidia</taxon>
    </lineage>
</organism>
<evidence type="ECO:0000256" key="5">
    <source>
        <dbReference type="SAM" id="MobiDB-lite"/>
    </source>
</evidence>
<keyword evidence="3" id="KW-0496">Mitochondrion</keyword>
<evidence type="ECO:0000256" key="4">
    <source>
        <dbReference type="ARBA" id="ARBA00022840"/>
    </source>
</evidence>
<feature type="region of interest" description="Disordered" evidence="5">
    <location>
        <begin position="39"/>
        <end position="58"/>
    </location>
</feature>
<evidence type="ECO:0000313" key="7">
    <source>
        <dbReference type="EMBL" id="SAM03656.1"/>
    </source>
</evidence>
<accession>A0A163JKZ2</accession>
<dbReference type="InterPro" id="IPR041569">
    <property type="entry name" value="AAA_lid_3"/>
</dbReference>
<dbReference type="Proteomes" id="UP000078561">
    <property type="component" value="Unassembled WGS sequence"/>
</dbReference>
<evidence type="ECO:0000256" key="1">
    <source>
        <dbReference type="ARBA" id="ARBA00004572"/>
    </source>
</evidence>
<dbReference type="InParanoid" id="A0A163JKZ2"/>
<keyword evidence="3" id="KW-1000">Mitochondrion outer membrane</keyword>
<evidence type="ECO:0000259" key="6">
    <source>
        <dbReference type="SMART" id="SM00382"/>
    </source>
</evidence>
<dbReference type="Pfam" id="PF00004">
    <property type="entry name" value="AAA"/>
    <property type="match status" value="1"/>
</dbReference>
<proteinExistence type="predicted"/>
<name>A0A163JKZ2_ABSGL</name>
<dbReference type="PANTHER" id="PTHR45644">
    <property type="entry name" value="AAA ATPASE, PUTATIVE (AFU_ORTHOLOGUE AFUA_2G12920)-RELATED-RELATED"/>
    <property type="match status" value="1"/>
</dbReference>
<evidence type="ECO:0000256" key="2">
    <source>
        <dbReference type="ARBA" id="ARBA00022741"/>
    </source>
</evidence>
<evidence type="ECO:0000313" key="8">
    <source>
        <dbReference type="Proteomes" id="UP000078561"/>
    </source>
</evidence>
<keyword evidence="3" id="KW-0472">Membrane</keyword>
<keyword evidence="2" id="KW-0547">Nucleotide-binding</keyword>
<feature type="compositionally biased region" description="Low complexity" evidence="5">
    <location>
        <begin position="302"/>
        <end position="315"/>
    </location>
</feature>
<dbReference type="SMART" id="SM00382">
    <property type="entry name" value="AAA"/>
    <property type="match status" value="1"/>
</dbReference>
<dbReference type="STRING" id="4829.A0A163JKZ2"/>
<keyword evidence="4" id="KW-0067">ATP-binding</keyword>
<dbReference type="PANTHER" id="PTHR45644:SF56">
    <property type="entry name" value="AAA ATPASE, PUTATIVE (AFU_ORTHOLOGUE AFUA_2G12920)-RELATED"/>
    <property type="match status" value="1"/>
</dbReference>
<feature type="region of interest" description="Disordered" evidence="5">
    <location>
        <begin position="367"/>
        <end position="395"/>
    </location>
</feature>
<comment type="subcellular location">
    <subcellularLocation>
        <location evidence="1">Mitochondrion outer membrane</location>
        <topology evidence="1">Single-pass membrane protein</topology>
    </subcellularLocation>
</comment>
<dbReference type="GO" id="GO:0005741">
    <property type="term" value="C:mitochondrial outer membrane"/>
    <property type="evidence" value="ECO:0007669"/>
    <property type="project" value="UniProtKB-SubCell"/>
</dbReference>
<dbReference type="GO" id="GO:0016887">
    <property type="term" value="F:ATP hydrolysis activity"/>
    <property type="evidence" value="ECO:0007669"/>
    <property type="project" value="InterPro"/>
</dbReference>
<dbReference type="InterPro" id="IPR003593">
    <property type="entry name" value="AAA+_ATPase"/>
</dbReference>
<dbReference type="Pfam" id="PF17862">
    <property type="entry name" value="AAA_lid_3"/>
    <property type="match status" value="1"/>
</dbReference>
<dbReference type="OMA" id="VIMIASH"/>
<dbReference type="Gene3D" id="1.10.8.60">
    <property type="match status" value="1"/>
</dbReference>
<reference evidence="7" key="1">
    <citation type="submission" date="2016-04" db="EMBL/GenBank/DDBJ databases">
        <authorList>
            <person name="Evans L.H."/>
            <person name="Alamgir A."/>
            <person name="Owens N."/>
            <person name="Weber N.D."/>
            <person name="Virtaneva K."/>
            <person name="Barbian K."/>
            <person name="Babar A."/>
            <person name="Rosenke K."/>
        </authorList>
    </citation>
    <scope>NUCLEOTIDE SEQUENCE [LARGE SCALE GENOMIC DNA]</scope>
    <source>
        <strain evidence="7">CBS 101.48</strain>
    </source>
</reference>
<dbReference type="GO" id="GO:0005524">
    <property type="term" value="F:ATP binding"/>
    <property type="evidence" value="ECO:0007669"/>
    <property type="project" value="UniProtKB-KW"/>
</dbReference>
<dbReference type="OrthoDB" id="39734at2759"/>
<feature type="region of interest" description="Disordered" evidence="5">
    <location>
        <begin position="296"/>
        <end position="315"/>
    </location>
</feature>